<sequence>MKKLIVTAQVFASLLLMGSAFCFVSCSDDDDVTPAPDEVTTDVMFGDYSGKMITSSVAPQDGEETPEGTDITATLDNDTIYFEDFPVKDIVLAVVQDETLADQIVAAVGQVNYPIGYKPTLTAAKDSVNFVLDPKPLKLTVDLSADTEEEAQPLQIEVTVEAGTQGAYAVESGHAAFDITATEVLLGEGENQTPLEGFNAINLQFDLNQYKVTPHQF</sequence>
<gene>
    <name evidence="2" type="ORF">H9814_04155</name>
</gene>
<dbReference type="Proteomes" id="UP000824028">
    <property type="component" value="Unassembled WGS sequence"/>
</dbReference>
<evidence type="ECO:0000256" key="1">
    <source>
        <dbReference type="SAM" id="SignalP"/>
    </source>
</evidence>
<reference evidence="2" key="2">
    <citation type="submission" date="2021-04" db="EMBL/GenBank/DDBJ databases">
        <authorList>
            <person name="Gilroy R."/>
        </authorList>
    </citation>
    <scope>NUCLEOTIDE SEQUENCE</scope>
    <source>
        <strain evidence="2">ChiHjej9B8-1298</strain>
    </source>
</reference>
<dbReference type="InterPro" id="IPR032293">
    <property type="entry name" value="DUF4840"/>
</dbReference>
<feature type="signal peptide" evidence="1">
    <location>
        <begin position="1"/>
        <end position="22"/>
    </location>
</feature>
<name>A0A9D2E7Q2_9BACE</name>
<dbReference type="EMBL" id="DXBX01000030">
    <property type="protein sequence ID" value="HIZ32728.1"/>
    <property type="molecule type" value="Genomic_DNA"/>
</dbReference>
<proteinExistence type="predicted"/>
<accession>A0A9D2E7Q2</accession>
<feature type="chain" id="PRO_5038342171" evidence="1">
    <location>
        <begin position="23"/>
        <end position="217"/>
    </location>
</feature>
<organism evidence="2 3">
    <name type="scientific">Candidatus Bacteroides merdigallinarum</name>
    <dbReference type="NCBI Taxonomy" id="2838473"/>
    <lineage>
        <taxon>Bacteria</taxon>
        <taxon>Pseudomonadati</taxon>
        <taxon>Bacteroidota</taxon>
        <taxon>Bacteroidia</taxon>
        <taxon>Bacteroidales</taxon>
        <taxon>Bacteroidaceae</taxon>
        <taxon>Bacteroides</taxon>
    </lineage>
</organism>
<keyword evidence="1" id="KW-0732">Signal</keyword>
<dbReference type="Pfam" id="PF16128">
    <property type="entry name" value="DUF4840"/>
    <property type="match status" value="1"/>
</dbReference>
<reference evidence="2" key="1">
    <citation type="journal article" date="2021" name="PeerJ">
        <title>Extensive microbial diversity within the chicken gut microbiome revealed by metagenomics and culture.</title>
        <authorList>
            <person name="Gilroy R."/>
            <person name="Ravi A."/>
            <person name="Getino M."/>
            <person name="Pursley I."/>
            <person name="Horton D.L."/>
            <person name="Alikhan N.F."/>
            <person name="Baker D."/>
            <person name="Gharbi K."/>
            <person name="Hall N."/>
            <person name="Watson M."/>
            <person name="Adriaenssens E.M."/>
            <person name="Foster-Nyarko E."/>
            <person name="Jarju S."/>
            <person name="Secka A."/>
            <person name="Antonio M."/>
            <person name="Oren A."/>
            <person name="Chaudhuri R.R."/>
            <person name="La Ragione R."/>
            <person name="Hildebrand F."/>
            <person name="Pallen M.J."/>
        </authorList>
    </citation>
    <scope>NUCLEOTIDE SEQUENCE</scope>
    <source>
        <strain evidence="2">ChiHjej9B8-1298</strain>
    </source>
</reference>
<evidence type="ECO:0000313" key="3">
    <source>
        <dbReference type="Proteomes" id="UP000824028"/>
    </source>
</evidence>
<dbReference type="AlphaFoldDB" id="A0A9D2E7Q2"/>
<protein>
    <submittedName>
        <fullName evidence="2">DUF4840 domain-containing protein</fullName>
    </submittedName>
</protein>
<evidence type="ECO:0000313" key="2">
    <source>
        <dbReference type="EMBL" id="HIZ32728.1"/>
    </source>
</evidence>
<comment type="caution">
    <text evidence="2">The sequence shown here is derived from an EMBL/GenBank/DDBJ whole genome shotgun (WGS) entry which is preliminary data.</text>
</comment>